<evidence type="ECO:0000313" key="3">
    <source>
        <dbReference type="EMBL" id="VDD75553.1"/>
    </source>
</evidence>
<evidence type="ECO:0000256" key="1">
    <source>
        <dbReference type="SAM" id="MobiDB-lite"/>
    </source>
</evidence>
<dbReference type="AlphaFoldDB" id="A0A0R3U4H9"/>
<dbReference type="STRING" id="53468.A0A0R3U4H9"/>
<feature type="transmembrane region" description="Helical" evidence="2">
    <location>
        <begin position="147"/>
        <end position="170"/>
    </location>
</feature>
<dbReference type="Gene3D" id="1.20.1250.20">
    <property type="entry name" value="MFS general substrate transporter like domains"/>
    <property type="match status" value="2"/>
</dbReference>
<gene>
    <name evidence="3" type="ORF">MCOS_LOCUS1556</name>
</gene>
<feature type="transmembrane region" description="Helical" evidence="2">
    <location>
        <begin position="495"/>
        <end position="513"/>
    </location>
</feature>
<dbReference type="InterPro" id="IPR036259">
    <property type="entry name" value="MFS_trans_sf"/>
</dbReference>
<dbReference type="PANTHER" id="PTHR11360:SF284">
    <property type="entry name" value="EG:103B4.3 PROTEIN-RELATED"/>
    <property type="match status" value="1"/>
</dbReference>
<feature type="compositionally biased region" description="Basic and acidic residues" evidence="1">
    <location>
        <begin position="9"/>
        <end position="19"/>
    </location>
</feature>
<feature type="transmembrane region" description="Helical" evidence="2">
    <location>
        <begin position="434"/>
        <end position="454"/>
    </location>
</feature>
<proteinExistence type="predicted"/>
<evidence type="ECO:0008006" key="5">
    <source>
        <dbReference type="Google" id="ProtNLM"/>
    </source>
</evidence>
<accession>A0A0R3U4H9</accession>
<dbReference type="InterPro" id="IPR050327">
    <property type="entry name" value="Proton-linked_MCT"/>
</dbReference>
<dbReference type="CDD" id="cd17352">
    <property type="entry name" value="MFS_MCT_SLC16"/>
    <property type="match status" value="1"/>
</dbReference>
<feature type="transmembrane region" description="Helical" evidence="2">
    <location>
        <begin position="53"/>
        <end position="73"/>
    </location>
</feature>
<feature type="transmembrane region" description="Helical" evidence="2">
    <location>
        <begin position="118"/>
        <end position="141"/>
    </location>
</feature>
<dbReference type="Pfam" id="PF07690">
    <property type="entry name" value="MFS_1"/>
    <property type="match status" value="1"/>
</dbReference>
<dbReference type="SUPFAM" id="SSF103473">
    <property type="entry name" value="MFS general substrate transporter"/>
    <property type="match status" value="1"/>
</dbReference>
<feature type="transmembrane region" description="Helical" evidence="2">
    <location>
        <begin position="366"/>
        <end position="387"/>
    </location>
</feature>
<evidence type="ECO:0000313" key="4">
    <source>
        <dbReference type="Proteomes" id="UP000267029"/>
    </source>
</evidence>
<protein>
    <recommendedName>
        <fullName evidence="5">Major facilitator superfamily (MFS) profile domain-containing protein</fullName>
    </recommendedName>
</protein>
<dbReference type="OrthoDB" id="6499973at2759"/>
<organism evidence="3 4">
    <name type="scientific">Mesocestoides corti</name>
    <name type="common">Flatworm</name>
    <dbReference type="NCBI Taxonomy" id="53468"/>
    <lineage>
        <taxon>Eukaryota</taxon>
        <taxon>Metazoa</taxon>
        <taxon>Spiralia</taxon>
        <taxon>Lophotrochozoa</taxon>
        <taxon>Platyhelminthes</taxon>
        <taxon>Cestoda</taxon>
        <taxon>Eucestoda</taxon>
        <taxon>Cyclophyllidea</taxon>
        <taxon>Mesocestoididae</taxon>
        <taxon>Mesocestoides</taxon>
    </lineage>
</organism>
<keyword evidence="2" id="KW-1133">Transmembrane helix</keyword>
<feature type="region of interest" description="Disordered" evidence="1">
    <location>
        <begin position="274"/>
        <end position="298"/>
    </location>
</feature>
<reference evidence="3 4" key="1">
    <citation type="submission" date="2018-10" db="EMBL/GenBank/DDBJ databases">
        <authorList>
            <consortium name="Pathogen Informatics"/>
        </authorList>
    </citation>
    <scope>NUCLEOTIDE SEQUENCE [LARGE SCALE GENOMIC DNA]</scope>
</reference>
<feature type="compositionally biased region" description="Polar residues" evidence="1">
    <location>
        <begin position="23"/>
        <end position="39"/>
    </location>
</feature>
<feature type="transmembrane region" description="Helical" evidence="2">
    <location>
        <begin position="399"/>
        <end position="422"/>
    </location>
</feature>
<feature type="transmembrane region" description="Helical" evidence="2">
    <location>
        <begin position="182"/>
        <end position="206"/>
    </location>
</feature>
<dbReference type="GO" id="GO:0008028">
    <property type="term" value="F:monocarboxylic acid transmembrane transporter activity"/>
    <property type="evidence" value="ECO:0007669"/>
    <property type="project" value="TreeGrafter"/>
</dbReference>
<dbReference type="InterPro" id="IPR011701">
    <property type="entry name" value="MFS"/>
</dbReference>
<keyword evidence="4" id="KW-1185">Reference proteome</keyword>
<dbReference type="PANTHER" id="PTHR11360">
    <property type="entry name" value="MONOCARBOXYLATE TRANSPORTER"/>
    <property type="match status" value="1"/>
</dbReference>
<dbReference type="EMBL" id="UXSR01000200">
    <property type="protein sequence ID" value="VDD75553.1"/>
    <property type="molecule type" value="Genomic_DNA"/>
</dbReference>
<feature type="compositionally biased region" description="Polar residues" evidence="1">
    <location>
        <begin position="288"/>
        <end position="298"/>
    </location>
</feature>
<evidence type="ECO:0000256" key="2">
    <source>
        <dbReference type="SAM" id="Phobius"/>
    </source>
</evidence>
<dbReference type="Proteomes" id="UP000267029">
    <property type="component" value="Unassembled WGS sequence"/>
</dbReference>
<keyword evidence="2" id="KW-0812">Transmembrane</keyword>
<keyword evidence="2" id="KW-0472">Membrane</keyword>
<feature type="transmembrane region" description="Helical" evidence="2">
    <location>
        <begin position="93"/>
        <end position="111"/>
    </location>
</feature>
<feature type="region of interest" description="Disordered" evidence="1">
    <location>
        <begin position="1"/>
        <end position="46"/>
    </location>
</feature>
<sequence>MVEGGGVGRDQHHLTEINRHNNRQQPSGEGSNHPATASKANPAGHEGAPDGGWGWVVVFASFLVHFLVDGLAYSFGVFTTDLVEHYDISRQSVGWINSILVGVTHISGPLASRLCEAYGFRATAITGGVVAATGLAAVFFFSSLPFLVTMASVCCGHGCGLAYLPAICIVSEYFTGKRALAVGLAVCGSGIGGQSGIYLTVSFVIFAPGTFVFAPLMSHLIRIYSWRGAMLLEAGLVLNCCVCGALFRPLKSPGHEMELRLRKPHPLSASSYNLEGPPSASLNEEGETTSYQTAGGSASTPRQVVNYIIFRFLTRKPVSAYNSEKPIRRQLSHDQPHAKRQSACRSRFHESLRSVLSLHLLKNPAFIVFAVSNFLTSLGFNAPFLFVMDRATLMGVDEASAGFLVASIGIGNTLGRVVVGVLAMTRHRKLRLHLYTGSLVLCGVITAMSCWAQRYPLMVAYAVAFGFLCGKRSYVTLFPVTLVDLVGIEFLEESLGLSLLVMGVAIFIGPPVAGTLQNHF</sequence>
<name>A0A0R3U4H9_MESCO</name>